<proteinExistence type="predicted"/>
<dbReference type="AlphaFoldDB" id="A0A9Q0K4M2"/>
<evidence type="ECO:0000313" key="2">
    <source>
        <dbReference type="Proteomes" id="UP001141806"/>
    </source>
</evidence>
<protein>
    <submittedName>
        <fullName evidence="1">Uncharacterized protein</fullName>
    </submittedName>
</protein>
<accession>A0A9Q0K4M2</accession>
<dbReference type="Proteomes" id="UP001141806">
    <property type="component" value="Unassembled WGS sequence"/>
</dbReference>
<evidence type="ECO:0000313" key="1">
    <source>
        <dbReference type="EMBL" id="KAJ4961805.1"/>
    </source>
</evidence>
<name>A0A9Q0K4M2_9MAGN</name>
<reference evidence="1" key="1">
    <citation type="journal article" date="2023" name="Plant J.">
        <title>The genome of the king protea, Protea cynaroides.</title>
        <authorList>
            <person name="Chang J."/>
            <person name="Duong T.A."/>
            <person name="Schoeman C."/>
            <person name="Ma X."/>
            <person name="Roodt D."/>
            <person name="Barker N."/>
            <person name="Li Z."/>
            <person name="Van de Peer Y."/>
            <person name="Mizrachi E."/>
        </authorList>
    </citation>
    <scope>NUCLEOTIDE SEQUENCE</scope>
    <source>
        <tissue evidence="1">Young leaves</tissue>
    </source>
</reference>
<organism evidence="1 2">
    <name type="scientific">Protea cynaroides</name>
    <dbReference type="NCBI Taxonomy" id="273540"/>
    <lineage>
        <taxon>Eukaryota</taxon>
        <taxon>Viridiplantae</taxon>
        <taxon>Streptophyta</taxon>
        <taxon>Embryophyta</taxon>
        <taxon>Tracheophyta</taxon>
        <taxon>Spermatophyta</taxon>
        <taxon>Magnoliopsida</taxon>
        <taxon>Proteales</taxon>
        <taxon>Proteaceae</taxon>
        <taxon>Protea</taxon>
    </lineage>
</organism>
<sequence>MAGVSKLPVFPFYGFGYKQKPKEYNKVFLEQYRWKQVFTPRDMNRFSSSVLPLASVLIIGSHNCTKEVDPEDSWNWQTHFQPSDWNLRRSLTSIFHISDTQVLK</sequence>
<keyword evidence="2" id="KW-1185">Reference proteome</keyword>
<dbReference type="EMBL" id="JAMYWD010000009">
    <property type="protein sequence ID" value="KAJ4961805.1"/>
    <property type="molecule type" value="Genomic_DNA"/>
</dbReference>
<comment type="caution">
    <text evidence="1">The sequence shown here is derived from an EMBL/GenBank/DDBJ whole genome shotgun (WGS) entry which is preliminary data.</text>
</comment>
<gene>
    <name evidence="1" type="ORF">NE237_021715</name>
</gene>